<dbReference type="AlphaFoldDB" id="A0A9Q8LD64"/>
<dbReference type="EMBL" id="CP090165">
    <property type="protein sequence ID" value="UJO15243.1"/>
    <property type="molecule type" value="Genomic_DNA"/>
</dbReference>
<sequence>MSTVLFVDKDSNKRSRNVSTEPNLLDDRHWTDVAPEGSVVALQADGEDCGSGLGVVIDGRSRDVVGCGKICEEGEFVCFSKGLTSVGTGLDLRPWEVDVPLTIGNVIVKPGDIICADEAEQVVAVIPREKLVEVVEMLPRLKRADDQVLRDVADGVDLRTSFGEHRDHYTHFRRARERTWWAGVDVLERSWMRHLQGGSCWDDDGSPTPIFLMVASLSGWWVSRRARCCRYVRDDWWSVSLLTLLTRILPSHQVGPASIPYVAALHSPAHTRAE</sequence>
<evidence type="ECO:0000256" key="2">
    <source>
        <dbReference type="SAM" id="MobiDB-lite"/>
    </source>
</evidence>
<gene>
    <name evidence="3" type="ORF">CLAFUR5_08078</name>
</gene>
<dbReference type="GeneID" id="71987956"/>
<keyword evidence="4" id="KW-1185">Reference proteome</keyword>
<dbReference type="SUPFAM" id="SSF89562">
    <property type="entry name" value="RraA-like"/>
    <property type="match status" value="1"/>
</dbReference>
<feature type="region of interest" description="Disordered" evidence="2">
    <location>
        <begin position="1"/>
        <end position="20"/>
    </location>
</feature>
<feature type="binding site" evidence="1">
    <location>
        <position position="63"/>
    </location>
    <ligand>
        <name>Mg(2+)</name>
        <dbReference type="ChEBI" id="CHEBI:18420"/>
    </ligand>
</feature>
<evidence type="ECO:0008006" key="5">
    <source>
        <dbReference type="Google" id="ProtNLM"/>
    </source>
</evidence>
<dbReference type="Gene3D" id="3.50.30.40">
    <property type="entry name" value="Ribonuclease E inhibitor RraA/RraA-like"/>
    <property type="match status" value="1"/>
</dbReference>
<accession>A0A9Q8LD64</accession>
<dbReference type="RefSeq" id="XP_047759609.1">
    <property type="nucleotide sequence ID" value="XM_047907226.1"/>
</dbReference>
<feature type="binding site" evidence="1">
    <location>
        <position position="62"/>
    </location>
    <ligand>
        <name>substrate</name>
    </ligand>
</feature>
<reference evidence="3" key="2">
    <citation type="journal article" date="2022" name="Microb. Genom.">
        <title>A chromosome-scale genome assembly of the tomato pathogen Cladosporium fulvum reveals a compartmentalized genome architecture and the presence of a dispensable chromosome.</title>
        <authorList>
            <person name="Zaccaron A.Z."/>
            <person name="Chen L.H."/>
            <person name="Samaras A."/>
            <person name="Stergiopoulos I."/>
        </authorList>
    </citation>
    <scope>NUCLEOTIDE SEQUENCE</scope>
    <source>
        <strain evidence="3">Race5_Kim</strain>
    </source>
</reference>
<dbReference type="Pfam" id="PF03737">
    <property type="entry name" value="RraA-like"/>
    <property type="match status" value="1"/>
</dbReference>
<organism evidence="3 4">
    <name type="scientific">Passalora fulva</name>
    <name type="common">Tomato leaf mold</name>
    <name type="synonym">Cladosporium fulvum</name>
    <dbReference type="NCBI Taxonomy" id="5499"/>
    <lineage>
        <taxon>Eukaryota</taxon>
        <taxon>Fungi</taxon>
        <taxon>Dikarya</taxon>
        <taxon>Ascomycota</taxon>
        <taxon>Pezizomycotina</taxon>
        <taxon>Dothideomycetes</taxon>
        <taxon>Dothideomycetidae</taxon>
        <taxon>Mycosphaerellales</taxon>
        <taxon>Mycosphaerellaceae</taxon>
        <taxon>Fulvia</taxon>
    </lineage>
</organism>
<comment type="cofactor">
    <cofactor evidence="1">
        <name>Mg(2+)</name>
        <dbReference type="ChEBI" id="CHEBI:18420"/>
    </cofactor>
</comment>
<keyword evidence="1" id="KW-0460">Magnesium</keyword>
<dbReference type="Proteomes" id="UP000756132">
    <property type="component" value="Chromosome 3"/>
</dbReference>
<protein>
    <recommendedName>
        <fullName evidence="5">Oxaloacetate decarboxylase</fullName>
    </recommendedName>
</protein>
<evidence type="ECO:0000256" key="1">
    <source>
        <dbReference type="PIRSR" id="PIRSR605493-1"/>
    </source>
</evidence>
<dbReference type="InterPro" id="IPR005493">
    <property type="entry name" value="RraA/RraA-like"/>
</dbReference>
<name>A0A9Q8LD64_PASFU</name>
<keyword evidence="1" id="KW-0479">Metal-binding</keyword>
<evidence type="ECO:0000313" key="4">
    <source>
        <dbReference type="Proteomes" id="UP000756132"/>
    </source>
</evidence>
<dbReference type="InterPro" id="IPR036704">
    <property type="entry name" value="RraA/RraA-like_sf"/>
</dbReference>
<evidence type="ECO:0000313" key="3">
    <source>
        <dbReference type="EMBL" id="UJO15243.1"/>
    </source>
</evidence>
<dbReference type="OrthoDB" id="1476984at2759"/>
<dbReference type="KEGG" id="ffu:CLAFUR5_08078"/>
<proteinExistence type="predicted"/>
<reference evidence="3" key="1">
    <citation type="submission" date="2021-12" db="EMBL/GenBank/DDBJ databases">
        <authorList>
            <person name="Zaccaron A."/>
            <person name="Stergiopoulos I."/>
        </authorList>
    </citation>
    <scope>NUCLEOTIDE SEQUENCE</scope>
    <source>
        <strain evidence="3">Race5_Kim</strain>
    </source>
</reference>